<name>A0A8X8YPZ0_SALSN</name>
<dbReference type="Proteomes" id="UP000298416">
    <property type="component" value="Unassembled WGS sequence"/>
</dbReference>
<dbReference type="SUPFAM" id="SSF53178">
    <property type="entry name" value="Peptidyl-tRNA hydrolase-like"/>
    <property type="match status" value="1"/>
</dbReference>
<keyword evidence="2" id="KW-1185">Reference proteome</keyword>
<reference evidence="1" key="2">
    <citation type="submission" date="2020-08" db="EMBL/GenBank/DDBJ databases">
        <title>Plant Genome Project.</title>
        <authorList>
            <person name="Zhang R.-G."/>
        </authorList>
    </citation>
    <scope>NUCLEOTIDE SEQUENCE</scope>
    <source>
        <strain evidence="1">Huo1</strain>
        <tissue evidence="1">Leaf</tissue>
    </source>
</reference>
<dbReference type="HAMAP" id="MF_00083">
    <property type="entry name" value="Pept_tRNA_hydro_bact"/>
    <property type="match status" value="1"/>
</dbReference>
<dbReference type="PANTHER" id="PTHR17224">
    <property type="entry name" value="PEPTIDYL-TRNA HYDROLASE"/>
    <property type="match status" value="1"/>
</dbReference>
<dbReference type="Pfam" id="PF01195">
    <property type="entry name" value="Pept_tRNA_hydro"/>
    <property type="match status" value="1"/>
</dbReference>
<dbReference type="EMBL" id="PNBA02000001">
    <property type="protein sequence ID" value="KAG6436491.1"/>
    <property type="molecule type" value="Genomic_DNA"/>
</dbReference>
<sequence length="411" mass="47097">MLLRNIPKRCIYTAAVLPEPRPWLFVGLGNPGDKFMGTRHNVGFEFIDAFAKSHGIAMDSVHCKAIFGKGTLYMIAYTCAENLNHFDFVISWIWFSGIINMVPVFLAKPQTYMNLSGESSGPLAAYYKLPLNRVLVLHDDMTLPCGVLRLNPLGNHGSHNGMKSVINHFRGNREFPRLRIGIGRPAGQMDPKAFLLQKFNVRARERIDAALQEGVDALTQVLSKGLAESARCFNKEQKYKHLRLQTRPDIELRIIDLYKSKNSGSVKSFGVVNFFKERKKQIEDELKKLKRKNQEAKYPTRPELLNVINEHQLRQLHAALTNKAQCVKSRIELLKMKQTEQQLMNPMLMDHRRLHPNPMMMGIGSSNSANMQMQRQFYYESATGFYQPYSQYMVQPQLPPLPPQMQFLGNQ</sequence>
<organism evidence="1">
    <name type="scientific">Salvia splendens</name>
    <name type="common">Scarlet sage</name>
    <dbReference type="NCBI Taxonomy" id="180675"/>
    <lineage>
        <taxon>Eukaryota</taxon>
        <taxon>Viridiplantae</taxon>
        <taxon>Streptophyta</taxon>
        <taxon>Embryophyta</taxon>
        <taxon>Tracheophyta</taxon>
        <taxon>Spermatophyta</taxon>
        <taxon>Magnoliopsida</taxon>
        <taxon>eudicotyledons</taxon>
        <taxon>Gunneridae</taxon>
        <taxon>Pentapetalae</taxon>
        <taxon>asterids</taxon>
        <taxon>lamiids</taxon>
        <taxon>Lamiales</taxon>
        <taxon>Lamiaceae</taxon>
        <taxon>Nepetoideae</taxon>
        <taxon>Mentheae</taxon>
        <taxon>Salviinae</taxon>
        <taxon>Salvia</taxon>
        <taxon>Salvia subgen. Calosphace</taxon>
        <taxon>core Calosphace</taxon>
    </lineage>
</organism>
<dbReference type="InterPro" id="IPR018171">
    <property type="entry name" value="Pept_tRNA_hydro_CS"/>
</dbReference>
<evidence type="ECO:0000313" key="1">
    <source>
        <dbReference type="EMBL" id="KAG6436491.1"/>
    </source>
</evidence>
<dbReference type="PANTHER" id="PTHR17224:SF4">
    <property type="entry name" value="PEPTIDYL-TRNA HYDROLASE, MITOCHONDRIAL"/>
    <property type="match status" value="1"/>
</dbReference>
<dbReference type="GO" id="GO:0004045">
    <property type="term" value="F:peptidyl-tRNA hydrolase activity"/>
    <property type="evidence" value="ECO:0007669"/>
    <property type="project" value="InterPro"/>
</dbReference>
<dbReference type="InterPro" id="IPR001328">
    <property type="entry name" value="Pept_tRNA_hydro"/>
</dbReference>
<dbReference type="PROSITE" id="PS01195">
    <property type="entry name" value="PEPT_TRNA_HYDROL_1"/>
    <property type="match status" value="1"/>
</dbReference>
<dbReference type="InterPro" id="IPR036416">
    <property type="entry name" value="Pept_tRNA_hydro_sf"/>
</dbReference>
<evidence type="ECO:0008006" key="3">
    <source>
        <dbReference type="Google" id="ProtNLM"/>
    </source>
</evidence>
<proteinExistence type="inferred from homology"/>
<accession>A0A8X8YPZ0</accession>
<dbReference type="AlphaFoldDB" id="A0A8X8YPZ0"/>
<protein>
    <recommendedName>
        <fullName evidence="3">Peptidyl-tRNA hydrolase, PTH1 family</fullName>
    </recommendedName>
</protein>
<dbReference type="Gene3D" id="3.40.50.1470">
    <property type="entry name" value="Peptidyl-tRNA hydrolase"/>
    <property type="match status" value="1"/>
</dbReference>
<gene>
    <name evidence="1" type="ORF">SASPL_101392</name>
</gene>
<evidence type="ECO:0000313" key="2">
    <source>
        <dbReference type="Proteomes" id="UP000298416"/>
    </source>
</evidence>
<dbReference type="NCBIfam" id="TIGR00447">
    <property type="entry name" value="pth"/>
    <property type="match status" value="1"/>
</dbReference>
<comment type="caution">
    <text evidence="1">The sequence shown here is derived from an EMBL/GenBank/DDBJ whole genome shotgun (WGS) entry which is preliminary data.</text>
</comment>
<reference evidence="1" key="1">
    <citation type="submission" date="2018-01" db="EMBL/GenBank/DDBJ databases">
        <authorList>
            <person name="Mao J.F."/>
        </authorList>
    </citation>
    <scope>NUCLEOTIDE SEQUENCE</scope>
    <source>
        <strain evidence="1">Huo1</strain>
        <tissue evidence="1">Leaf</tissue>
    </source>
</reference>